<feature type="transmembrane region" description="Helical" evidence="10">
    <location>
        <begin position="88"/>
        <end position="111"/>
    </location>
</feature>
<keyword evidence="10" id="KW-1133">Transmembrane helix</keyword>
<evidence type="ECO:0000313" key="12">
    <source>
        <dbReference type="EMBL" id="MBL3680294.1"/>
    </source>
</evidence>
<evidence type="ECO:0000313" key="13">
    <source>
        <dbReference type="Proteomes" id="UP001645859"/>
    </source>
</evidence>
<evidence type="ECO:0000256" key="1">
    <source>
        <dbReference type="ARBA" id="ARBA00000085"/>
    </source>
</evidence>
<dbReference type="Gene3D" id="1.20.5.1930">
    <property type="match status" value="1"/>
</dbReference>
<proteinExistence type="predicted"/>
<keyword evidence="4" id="KW-0808">Transferase</keyword>
<evidence type="ECO:0000256" key="9">
    <source>
        <dbReference type="SAM" id="MobiDB-lite"/>
    </source>
</evidence>
<evidence type="ECO:0000256" key="2">
    <source>
        <dbReference type="ARBA" id="ARBA00012438"/>
    </source>
</evidence>
<comment type="catalytic activity">
    <reaction evidence="1">
        <text>ATP + protein L-histidine = ADP + protein N-phospho-L-histidine.</text>
        <dbReference type="EC" id="2.7.13.3"/>
    </reaction>
</comment>
<evidence type="ECO:0000256" key="10">
    <source>
        <dbReference type="SAM" id="Phobius"/>
    </source>
</evidence>
<dbReference type="RefSeq" id="WP_202345561.1">
    <property type="nucleotide sequence ID" value="NZ_BAAAPI010000012.1"/>
</dbReference>
<protein>
    <recommendedName>
        <fullName evidence="2">histidine kinase</fullName>
        <ecNumber evidence="2">2.7.13.3</ecNumber>
    </recommendedName>
</protein>
<evidence type="ECO:0000256" key="8">
    <source>
        <dbReference type="ARBA" id="ARBA00023012"/>
    </source>
</evidence>
<keyword evidence="5" id="KW-0547">Nucleotide-binding</keyword>
<dbReference type="SUPFAM" id="SSF55874">
    <property type="entry name" value="ATPase domain of HSP90 chaperone/DNA topoisomerase II/histidine kinase"/>
    <property type="match status" value="1"/>
</dbReference>
<dbReference type="Proteomes" id="UP001645859">
    <property type="component" value="Unassembled WGS sequence"/>
</dbReference>
<dbReference type="GO" id="GO:0016301">
    <property type="term" value="F:kinase activity"/>
    <property type="evidence" value="ECO:0007669"/>
    <property type="project" value="UniProtKB-KW"/>
</dbReference>
<dbReference type="PROSITE" id="PS50109">
    <property type="entry name" value="HIS_KIN"/>
    <property type="match status" value="1"/>
</dbReference>
<keyword evidence="6 12" id="KW-0418">Kinase</keyword>
<dbReference type="EC" id="2.7.13.3" evidence="2"/>
<evidence type="ECO:0000256" key="4">
    <source>
        <dbReference type="ARBA" id="ARBA00022679"/>
    </source>
</evidence>
<dbReference type="InterPro" id="IPR050482">
    <property type="entry name" value="Sensor_HK_TwoCompSys"/>
</dbReference>
<dbReference type="InterPro" id="IPR003594">
    <property type="entry name" value="HATPase_dom"/>
</dbReference>
<feature type="transmembrane region" description="Helical" evidence="10">
    <location>
        <begin position="118"/>
        <end position="137"/>
    </location>
</feature>
<keyword evidence="13" id="KW-1185">Reference proteome</keyword>
<keyword evidence="3" id="KW-0597">Phosphoprotein</keyword>
<feature type="transmembrane region" description="Helical" evidence="10">
    <location>
        <begin position="45"/>
        <end position="68"/>
    </location>
</feature>
<keyword evidence="10" id="KW-0472">Membrane</keyword>
<keyword evidence="10" id="KW-0812">Transmembrane</keyword>
<sequence length="418" mass="43100">MPHSARLAPTRTAALDRIVDAGFLILLVVCGLRYFAFHPLAGGELVLLLAIGAGASYLAAVLVAIRPGPPSTTASSWHRAGLLTATGLWLPLTVLAPSFGWCAFALIFAMYRVLPVRGAVAASALIVLAVSVGLWIMSGGTDLGLVLGPFFGGIVLSYAFATLTRTLAAHRTVITELTDTREQLAESERAAGALAERNRVASELHDTVVQRTASALLLLETAQHRDDPAAARAIAAEAGEAMRETLTDTRRLVHGLADPHTAGVSLERALRAEASAAGAAFTLEGAARAVPDDTVHALQRITREALVNAAKHAAAATTRVTVTFFPDSLRVDISDNGIGFAPAGPNPAPGFGIRAMTWRAQNLGGTLTIESHPGHGSVVAASIPLAPAGDAVALPADGTARGTPEGATGRATIEGSTE</sequence>
<dbReference type="Pfam" id="PF02518">
    <property type="entry name" value="HATPase_c"/>
    <property type="match status" value="1"/>
</dbReference>
<dbReference type="Pfam" id="PF07730">
    <property type="entry name" value="HisKA_3"/>
    <property type="match status" value="1"/>
</dbReference>
<feature type="region of interest" description="Disordered" evidence="9">
    <location>
        <begin position="396"/>
        <end position="418"/>
    </location>
</feature>
<evidence type="ECO:0000256" key="6">
    <source>
        <dbReference type="ARBA" id="ARBA00022777"/>
    </source>
</evidence>
<dbReference type="InterPro" id="IPR036890">
    <property type="entry name" value="HATPase_C_sf"/>
</dbReference>
<dbReference type="EMBL" id="QYAC01000007">
    <property type="protein sequence ID" value="MBL3680294.1"/>
    <property type="molecule type" value="Genomic_DNA"/>
</dbReference>
<keyword evidence="8" id="KW-0902">Two-component regulatory system</keyword>
<dbReference type="InterPro" id="IPR005467">
    <property type="entry name" value="His_kinase_dom"/>
</dbReference>
<dbReference type="PIRSF" id="PIRSF037434">
    <property type="entry name" value="STHK_ChrS"/>
    <property type="match status" value="1"/>
</dbReference>
<evidence type="ECO:0000256" key="7">
    <source>
        <dbReference type="ARBA" id="ARBA00022840"/>
    </source>
</evidence>
<accession>A0ABS1SLD1</accession>
<keyword evidence="7" id="KW-0067">ATP-binding</keyword>
<evidence type="ECO:0000259" key="11">
    <source>
        <dbReference type="PROSITE" id="PS50109"/>
    </source>
</evidence>
<feature type="domain" description="Histidine kinase" evidence="11">
    <location>
        <begin position="298"/>
        <end position="387"/>
    </location>
</feature>
<comment type="caution">
    <text evidence="12">The sequence shown here is derived from an EMBL/GenBank/DDBJ whole genome shotgun (WGS) entry which is preliminary data.</text>
</comment>
<dbReference type="InterPro" id="IPR011712">
    <property type="entry name" value="Sig_transdc_His_kin_sub3_dim/P"/>
</dbReference>
<dbReference type="SMART" id="SM00387">
    <property type="entry name" value="HATPase_c"/>
    <property type="match status" value="1"/>
</dbReference>
<evidence type="ECO:0000256" key="3">
    <source>
        <dbReference type="ARBA" id="ARBA00022553"/>
    </source>
</evidence>
<dbReference type="CDD" id="cd16917">
    <property type="entry name" value="HATPase_UhpB-NarQ-NarX-like"/>
    <property type="match status" value="1"/>
</dbReference>
<dbReference type="PANTHER" id="PTHR24421:SF10">
    <property type="entry name" value="NITRATE_NITRITE SENSOR PROTEIN NARQ"/>
    <property type="match status" value="1"/>
</dbReference>
<gene>
    <name evidence="12" type="ORF">D3230_13500</name>
</gene>
<organism evidence="12 13">
    <name type="scientific">Leucobacter chromiireducens subsp. solipictus</name>
    <dbReference type="NCBI Taxonomy" id="398235"/>
    <lineage>
        <taxon>Bacteria</taxon>
        <taxon>Bacillati</taxon>
        <taxon>Actinomycetota</taxon>
        <taxon>Actinomycetes</taxon>
        <taxon>Micrococcales</taxon>
        <taxon>Microbacteriaceae</taxon>
        <taxon>Leucobacter</taxon>
    </lineage>
</organism>
<dbReference type="Gene3D" id="3.30.565.10">
    <property type="entry name" value="Histidine kinase-like ATPase, C-terminal domain"/>
    <property type="match status" value="1"/>
</dbReference>
<feature type="transmembrane region" description="Helical" evidence="10">
    <location>
        <begin position="143"/>
        <end position="161"/>
    </location>
</feature>
<feature type="transmembrane region" description="Helical" evidence="10">
    <location>
        <begin position="18"/>
        <end position="36"/>
    </location>
</feature>
<dbReference type="InterPro" id="IPR017205">
    <property type="entry name" value="Sig_transdc_His_kinase_ChrS"/>
</dbReference>
<evidence type="ECO:0000256" key="5">
    <source>
        <dbReference type="ARBA" id="ARBA00022741"/>
    </source>
</evidence>
<dbReference type="PANTHER" id="PTHR24421">
    <property type="entry name" value="NITRATE/NITRITE SENSOR PROTEIN NARX-RELATED"/>
    <property type="match status" value="1"/>
</dbReference>
<name>A0ABS1SLD1_9MICO</name>
<reference evidence="12 13" key="1">
    <citation type="submission" date="2018-09" db="EMBL/GenBank/DDBJ databases">
        <title>Comparative genomics of Leucobacter spp.</title>
        <authorList>
            <person name="Reis A.C."/>
            <person name="Kolvenbach B.A."/>
            <person name="Corvini P.F.X."/>
            <person name="Nunes O.C."/>
        </authorList>
    </citation>
    <scope>NUCLEOTIDE SEQUENCE [LARGE SCALE GENOMIC DNA]</scope>
    <source>
        <strain evidence="12 13">TAN 31504</strain>
    </source>
</reference>